<dbReference type="EMBL" id="BMAV01016525">
    <property type="protein sequence ID" value="GFY67331.1"/>
    <property type="molecule type" value="Genomic_DNA"/>
</dbReference>
<sequence length="145" mass="16059">MNEIPFRTRERGRNNNNYYSSTLPLLFTFLAEEEKEREDNHNLEWLIPCTTLSHLSAPHSQQGDQQEGFLFFQNILHLVQLIGDGNGKGASRLGCALGRPSSLSVQARGSQTVSGWKGIGGANDDRSFAAEICLTCRTSFSLQLA</sequence>
<dbReference type="AlphaFoldDB" id="A0A8X6Y742"/>
<reference evidence="1" key="1">
    <citation type="submission" date="2020-08" db="EMBL/GenBank/DDBJ databases">
        <title>Multicomponent nature underlies the extraordinary mechanical properties of spider dragline silk.</title>
        <authorList>
            <person name="Kono N."/>
            <person name="Nakamura H."/>
            <person name="Mori M."/>
            <person name="Yoshida Y."/>
            <person name="Ohtoshi R."/>
            <person name="Malay A.D."/>
            <person name="Moran D.A.P."/>
            <person name="Tomita M."/>
            <person name="Numata K."/>
            <person name="Arakawa K."/>
        </authorList>
    </citation>
    <scope>NUCLEOTIDE SEQUENCE</scope>
</reference>
<comment type="caution">
    <text evidence="1">The sequence shown here is derived from an EMBL/GenBank/DDBJ whole genome shotgun (WGS) entry which is preliminary data.</text>
</comment>
<dbReference type="Proteomes" id="UP000886998">
    <property type="component" value="Unassembled WGS sequence"/>
</dbReference>
<gene>
    <name evidence="1" type="ORF">TNIN_162611</name>
</gene>
<proteinExistence type="predicted"/>
<name>A0A8X6Y742_9ARAC</name>
<keyword evidence="2" id="KW-1185">Reference proteome</keyword>
<accession>A0A8X6Y742</accession>
<evidence type="ECO:0000313" key="2">
    <source>
        <dbReference type="Proteomes" id="UP000886998"/>
    </source>
</evidence>
<organism evidence="1 2">
    <name type="scientific">Trichonephila inaurata madagascariensis</name>
    <dbReference type="NCBI Taxonomy" id="2747483"/>
    <lineage>
        <taxon>Eukaryota</taxon>
        <taxon>Metazoa</taxon>
        <taxon>Ecdysozoa</taxon>
        <taxon>Arthropoda</taxon>
        <taxon>Chelicerata</taxon>
        <taxon>Arachnida</taxon>
        <taxon>Araneae</taxon>
        <taxon>Araneomorphae</taxon>
        <taxon>Entelegynae</taxon>
        <taxon>Araneoidea</taxon>
        <taxon>Nephilidae</taxon>
        <taxon>Trichonephila</taxon>
        <taxon>Trichonephila inaurata</taxon>
    </lineage>
</organism>
<evidence type="ECO:0000313" key="1">
    <source>
        <dbReference type="EMBL" id="GFY67331.1"/>
    </source>
</evidence>
<protein>
    <submittedName>
        <fullName evidence="1">Uncharacterized protein</fullName>
    </submittedName>
</protein>